<sequence length="139" mass="15341">MTQHDHMSPAEALARAEELETVVRDRSRWYVHYLVVFGTSICALVLVLGFTTSVPPKMVATGLWLALIAVITVHAVRQPVIRRGFGVRHTVMIGTTFALYGVVLLAGSAWFRNEPAWWVPGAVLTSLPSLVGAYLEARR</sequence>
<evidence type="ECO:0000313" key="3">
    <source>
        <dbReference type="Proteomes" id="UP001499930"/>
    </source>
</evidence>
<dbReference type="Proteomes" id="UP001499930">
    <property type="component" value="Unassembled WGS sequence"/>
</dbReference>
<evidence type="ECO:0008006" key="4">
    <source>
        <dbReference type="Google" id="ProtNLM"/>
    </source>
</evidence>
<feature type="transmembrane region" description="Helical" evidence="1">
    <location>
        <begin position="30"/>
        <end position="52"/>
    </location>
</feature>
<dbReference type="RefSeq" id="WP_344894556.1">
    <property type="nucleotide sequence ID" value="NZ_BAAAWD010000007.1"/>
</dbReference>
<proteinExistence type="predicted"/>
<keyword evidence="1" id="KW-0812">Transmembrane</keyword>
<gene>
    <name evidence="2" type="ORF">GCM10017559_30210</name>
</gene>
<accession>A0ABN3Y2D4</accession>
<keyword evidence="1" id="KW-1133">Transmembrane helix</keyword>
<keyword evidence="1" id="KW-0472">Membrane</keyword>
<keyword evidence="3" id="KW-1185">Reference proteome</keyword>
<comment type="caution">
    <text evidence="2">The sequence shown here is derived from an EMBL/GenBank/DDBJ whole genome shotgun (WGS) entry which is preliminary data.</text>
</comment>
<feature type="transmembrane region" description="Helical" evidence="1">
    <location>
        <begin position="58"/>
        <end position="77"/>
    </location>
</feature>
<name>A0ABN3Y2D4_9ACTN</name>
<dbReference type="EMBL" id="BAAAWD010000007">
    <property type="protein sequence ID" value="GAA3006303.1"/>
    <property type="molecule type" value="Genomic_DNA"/>
</dbReference>
<feature type="transmembrane region" description="Helical" evidence="1">
    <location>
        <begin position="89"/>
        <end position="111"/>
    </location>
</feature>
<feature type="transmembrane region" description="Helical" evidence="1">
    <location>
        <begin position="117"/>
        <end position="135"/>
    </location>
</feature>
<evidence type="ECO:0000313" key="2">
    <source>
        <dbReference type="EMBL" id="GAA3006303.1"/>
    </source>
</evidence>
<reference evidence="2 3" key="1">
    <citation type="journal article" date="2019" name="Int. J. Syst. Evol. Microbiol.">
        <title>The Global Catalogue of Microorganisms (GCM) 10K type strain sequencing project: providing services to taxonomists for standard genome sequencing and annotation.</title>
        <authorList>
            <consortium name="The Broad Institute Genomics Platform"/>
            <consortium name="The Broad Institute Genome Sequencing Center for Infectious Disease"/>
            <person name="Wu L."/>
            <person name="Ma J."/>
        </authorList>
    </citation>
    <scope>NUCLEOTIDE SEQUENCE [LARGE SCALE GENOMIC DNA]</scope>
    <source>
        <strain evidence="2 3">JCM 3106</strain>
    </source>
</reference>
<protein>
    <recommendedName>
        <fullName evidence="4">Transmembrane protein</fullName>
    </recommendedName>
</protein>
<organism evidence="2 3">
    <name type="scientific">Streptosporangium longisporum</name>
    <dbReference type="NCBI Taxonomy" id="46187"/>
    <lineage>
        <taxon>Bacteria</taxon>
        <taxon>Bacillati</taxon>
        <taxon>Actinomycetota</taxon>
        <taxon>Actinomycetes</taxon>
        <taxon>Streptosporangiales</taxon>
        <taxon>Streptosporangiaceae</taxon>
        <taxon>Streptosporangium</taxon>
    </lineage>
</organism>
<evidence type="ECO:0000256" key="1">
    <source>
        <dbReference type="SAM" id="Phobius"/>
    </source>
</evidence>